<accession>A0A427BA15</accession>
<protein>
    <submittedName>
        <fullName evidence="2">Uncharacterized protein</fullName>
    </submittedName>
</protein>
<reference evidence="2 3" key="1">
    <citation type="journal article" date="2014" name="Agronomy (Basel)">
        <title>A Draft Genome Sequence for Ensete ventricosum, the Drought-Tolerant Tree Against Hunger.</title>
        <authorList>
            <person name="Harrison J."/>
            <person name="Moore K.A."/>
            <person name="Paszkiewicz K."/>
            <person name="Jones T."/>
            <person name="Grant M."/>
            <person name="Ambacheew D."/>
            <person name="Muzemil S."/>
            <person name="Studholme D.J."/>
        </authorList>
    </citation>
    <scope>NUCLEOTIDE SEQUENCE [LARGE SCALE GENOMIC DNA]</scope>
</reference>
<sequence length="126" mass="14410">MAQEEAIDVGEAKRGDNEKEHASTGPWQPAAIDVGEAKRGDNEKEHASTGPWQPAWASDRRKKLPDLDHRPNNGVIETRNEAKGRRDRERQRRSFRTRTSTQQQRALCPSLPHFLAFFKTIPLENK</sequence>
<feature type="compositionally biased region" description="Basic and acidic residues" evidence="1">
    <location>
        <begin position="35"/>
        <end position="47"/>
    </location>
</feature>
<proteinExistence type="predicted"/>
<evidence type="ECO:0000256" key="1">
    <source>
        <dbReference type="SAM" id="MobiDB-lite"/>
    </source>
</evidence>
<evidence type="ECO:0000313" key="3">
    <source>
        <dbReference type="Proteomes" id="UP000287651"/>
    </source>
</evidence>
<organism evidence="2 3">
    <name type="scientific">Ensete ventricosum</name>
    <name type="common">Abyssinian banana</name>
    <name type="synonym">Musa ensete</name>
    <dbReference type="NCBI Taxonomy" id="4639"/>
    <lineage>
        <taxon>Eukaryota</taxon>
        <taxon>Viridiplantae</taxon>
        <taxon>Streptophyta</taxon>
        <taxon>Embryophyta</taxon>
        <taxon>Tracheophyta</taxon>
        <taxon>Spermatophyta</taxon>
        <taxon>Magnoliopsida</taxon>
        <taxon>Liliopsida</taxon>
        <taxon>Zingiberales</taxon>
        <taxon>Musaceae</taxon>
        <taxon>Ensete</taxon>
    </lineage>
</organism>
<comment type="caution">
    <text evidence="2">The sequence shown here is derived from an EMBL/GenBank/DDBJ whole genome shotgun (WGS) entry which is preliminary data.</text>
</comment>
<name>A0A427BA15_ENSVE</name>
<dbReference type="EMBL" id="AMZH03000143">
    <property type="protein sequence ID" value="RRT85283.1"/>
    <property type="molecule type" value="Genomic_DNA"/>
</dbReference>
<dbReference type="AlphaFoldDB" id="A0A427BA15"/>
<feature type="compositionally biased region" description="Basic and acidic residues" evidence="1">
    <location>
        <begin position="78"/>
        <end position="92"/>
    </location>
</feature>
<dbReference type="Proteomes" id="UP000287651">
    <property type="component" value="Unassembled WGS sequence"/>
</dbReference>
<evidence type="ECO:0000313" key="2">
    <source>
        <dbReference type="EMBL" id="RRT85283.1"/>
    </source>
</evidence>
<gene>
    <name evidence="2" type="ORF">B296_00010658</name>
</gene>
<feature type="region of interest" description="Disordered" evidence="1">
    <location>
        <begin position="1"/>
        <end position="105"/>
    </location>
</feature>
<feature type="compositionally biased region" description="Basic and acidic residues" evidence="1">
    <location>
        <begin position="10"/>
        <end position="22"/>
    </location>
</feature>